<organism evidence="2 3">
    <name type="scientific">Nonomuraea glycinis</name>
    <dbReference type="NCBI Taxonomy" id="2047744"/>
    <lineage>
        <taxon>Bacteria</taxon>
        <taxon>Bacillati</taxon>
        <taxon>Actinomycetota</taxon>
        <taxon>Actinomycetes</taxon>
        <taxon>Streptosporangiales</taxon>
        <taxon>Streptosporangiaceae</taxon>
        <taxon>Nonomuraea</taxon>
    </lineage>
</organism>
<proteinExistence type="predicted"/>
<name>A0A918E3E0_9ACTN</name>
<keyword evidence="3" id="KW-1185">Reference proteome</keyword>
<evidence type="ECO:0000256" key="1">
    <source>
        <dbReference type="SAM" id="Phobius"/>
    </source>
</evidence>
<keyword evidence="1" id="KW-0812">Transmembrane</keyword>
<keyword evidence="1" id="KW-0472">Membrane</keyword>
<gene>
    <name evidence="2" type="ORF">GCM10012278_16790</name>
</gene>
<accession>A0A918E3E0</accession>
<dbReference type="EMBL" id="BMNK01000002">
    <property type="protein sequence ID" value="GGP03849.1"/>
    <property type="molecule type" value="Genomic_DNA"/>
</dbReference>
<sequence>MSVASQDDSAQQAPRKRKRRRWIFYALVALTPFALLYALLMAPVWIHDYQLTGLADRILRHPTPPGGTGVSSYEPQQRISGDSGDCWVSVRFSLVTDRPAEEVLKHYEAADFAKGDERYTDFSVNAWVPYGSDPEEYGYKTIIIEVDATYQGDSGWDFRCF</sequence>
<dbReference type="Proteomes" id="UP000660745">
    <property type="component" value="Unassembled WGS sequence"/>
</dbReference>
<reference evidence="2" key="2">
    <citation type="submission" date="2020-09" db="EMBL/GenBank/DDBJ databases">
        <authorList>
            <person name="Sun Q."/>
            <person name="Zhou Y."/>
        </authorList>
    </citation>
    <scope>NUCLEOTIDE SEQUENCE</scope>
    <source>
        <strain evidence="2">CGMCC 4.7430</strain>
    </source>
</reference>
<protein>
    <submittedName>
        <fullName evidence="2">Uncharacterized protein</fullName>
    </submittedName>
</protein>
<comment type="caution">
    <text evidence="2">The sequence shown here is derived from an EMBL/GenBank/DDBJ whole genome shotgun (WGS) entry which is preliminary data.</text>
</comment>
<dbReference type="RefSeq" id="WP_225277696.1">
    <property type="nucleotide sequence ID" value="NZ_BMNK01000002.1"/>
</dbReference>
<reference evidence="2" key="1">
    <citation type="journal article" date="2014" name="Int. J. Syst. Evol. Microbiol.">
        <title>Complete genome sequence of Corynebacterium casei LMG S-19264T (=DSM 44701T), isolated from a smear-ripened cheese.</title>
        <authorList>
            <consortium name="US DOE Joint Genome Institute (JGI-PGF)"/>
            <person name="Walter F."/>
            <person name="Albersmeier A."/>
            <person name="Kalinowski J."/>
            <person name="Ruckert C."/>
        </authorList>
    </citation>
    <scope>NUCLEOTIDE SEQUENCE</scope>
    <source>
        <strain evidence="2">CGMCC 4.7430</strain>
    </source>
</reference>
<evidence type="ECO:0000313" key="2">
    <source>
        <dbReference type="EMBL" id="GGP03849.1"/>
    </source>
</evidence>
<feature type="transmembrane region" description="Helical" evidence="1">
    <location>
        <begin position="22"/>
        <end position="46"/>
    </location>
</feature>
<dbReference type="AlphaFoldDB" id="A0A918E3E0"/>
<keyword evidence="1" id="KW-1133">Transmembrane helix</keyword>
<evidence type="ECO:0000313" key="3">
    <source>
        <dbReference type="Proteomes" id="UP000660745"/>
    </source>
</evidence>